<dbReference type="PANTHER" id="PTHR34384">
    <property type="entry name" value="L-2,3-DIAMINOPROPANOATE--CITRATE LIGASE"/>
    <property type="match status" value="1"/>
</dbReference>
<evidence type="ECO:0000256" key="2">
    <source>
        <dbReference type="ARBA" id="ARBA00007832"/>
    </source>
</evidence>
<dbReference type="EMBL" id="BMNC01000004">
    <property type="protein sequence ID" value="GGM92626.1"/>
    <property type="molecule type" value="Genomic_DNA"/>
</dbReference>
<dbReference type="Pfam" id="PF04183">
    <property type="entry name" value="IucA_IucC"/>
    <property type="match status" value="1"/>
</dbReference>
<reference evidence="6" key="1">
    <citation type="journal article" date="2019" name="Int. J. Syst. Evol. Microbiol.">
        <title>The Global Catalogue of Microorganisms (GCM) 10K type strain sequencing project: providing services to taxonomists for standard genome sequencing and annotation.</title>
        <authorList>
            <consortium name="The Broad Institute Genomics Platform"/>
            <consortium name="The Broad Institute Genome Sequencing Center for Infectious Disease"/>
            <person name="Wu L."/>
            <person name="Ma J."/>
        </authorList>
    </citation>
    <scope>NUCLEOTIDE SEQUENCE [LARGE SCALE GENOMIC DNA]</scope>
    <source>
        <strain evidence="6">CGMCC 4.7319</strain>
    </source>
</reference>
<accession>A0ABQ2HV90</accession>
<dbReference type="PANTHER" id="PTHR34384:SF5">
    <property type="entry name" value="L-2,3-DIAMINOPROPANOATE--CITRATE LIGASE"/>
    <property type="match status" value="1"/>
</dbReference>
<comment type="pathway">
    <text evidence="1">Siderophore biosynthesis.</text>
</comment>
<evidence type="ECO:0000313" key="6">
    <source>
        <dbReference type="Proteomes" id="UP000597656"/>
    </source>
</evidence>
<proteinExistence type="inferred from homology"/>
<dbReference type="Gene3D" id="6.10.250.3370">
    <property type="match status" value="1"/>
</dbReference>
<comment type="caution">
    <text evidence="5">The sequence shown here is derived from an EMBL/GenBank/DDBJ whole genome shotgun (WGS) entry which is preliminary data.</text>
</comment>
<dbReference type="Gene3D" id="1.10.510.40">
    <property type="match status" value="1"/>
</dbReference>
<dbReference type="InterPro" id="IPR022770">
    <property type="entry name" value="IucA/IucC-like_C"/>
</dbReference>
<name>A0ABQ2HV90_9PSEU</name>
<evidence type="ECO:0000259" key="3">
    <source>
        <dbReference type="Pfam" id="PF04183"/>
    </source>
</evidence>
<organism evidence="5 6">
    <name type="scientific">Lentzea pudingi</name>
    <dbReference type="NCBI Taxonomy" id="1789439"/>
    <lineage>
        <taxon>Bacteria</taxon>
        <taxon>Bacillati</taxon>
        <taxon>Actinomycetota</taxon>
        <taxon>Actinomycetes</taxon>
        <taxon>Pseudonocardiales</taxon>
        <taxon>Pseudonocardiaceae</taxon>
        <taxon>Lentzea</taxon>
    </lineage>
</organism>
<keyword evidence="6" id="KW-1185">Reference proteome</keyword>
<evidence type="ECO:0000256" key="1">
    <source>
        <dbReference type="ARBA" id="ARBA00004924"/>
    </source>
</evidence>
<comment type="similarity">
    <text evidence="2">Belongs to the IucA/IucC family.</text>
</comment>
<sequence>MIASTGDRFPRAMCQDQIILTQTPVESDFLAALDERRAERFIEALPGARAAILARLRRALAIEPLPQVSVDPADFLHPVDLLTALRWRHAESLVTEVAHSVAGLALSRTASPLTTPFASRSLEEHEQSVVDGHPLHPCCRNRTGFTAADHLAYGPEHRPVVHLRLHPAADHVVFGDWPGELRDGERILLPVHPWQADRLNVTTAGTLPASPLMALRTLSTGAWHVKTTLSAQITSAVRDISGESIATATTVSDFLGSVVEGIELQHNRASAAVLTNGEPDRRLGVVLRDRPVPREGETLLPLAALDAGEITDPIGWLAEFAELTVPPLMTLLARGVALEAHEQNLVLGLVNGRPSRVIYRDLADIRVSPRADLPARLHASPEALRAKTFATFFATALTGLVDRLDAPAADLWAVVARTVPDTPDRHALLHDPLPAKPLTLMRLDPETTKWAYLPNPFRP</sequence>
<protein>
    <submittedName>
        <fullName evidence="5">Iron transporter</fullName>
    </submittedName>
</protein>
<dbReference type="Proteomes" id="UP000597656">
    <property type="component" value="Unassembled WGS sequence"/>
</dbReference>
<feature type="domain" description="Aerobactin siderophore biosynthesis IucA/IucC-like C-terminal" evidence="4">
    <location>
        <begin position="316"/>
        <end position="434"/>
    </location>
</feature>
<evidence type="ECO:0000259" key="4">
    <source>
        <dbReference type="Pfam" id="PF06276"/>
    </source>
</evidence>
<gene>
    <name evidence="5" type="ORF">GCM10011609_32590</name>
</gene>
<evidence type="ECO:0000313" key="5">
    <source>
        <dbReference type="EMBL" id="GGM92626.1"/>
    </source>
</evidence>
<dbReference type="Pfam" id="PF06276">
    <property type="entry name" value="FhuF"/>
    <property type="match status" value="1"/>
</dbReference>
<feature type="domain" description="Aerobactin siderophore biosynthesis IucA/IucC N-terminal" evidence="3">
    <location>
        <begin position="123"/>
        <end position="305"/>
    </location>
</feature>
<dbReference type="InterPro" id="IPR037455">
    <property type="entry name" value="LucA/IucC-like"/>
</dbReference>
<dbReference type="InterPro" id="IPR007310">
    <property type="entry name" value="Aerobactin_biosyn_IucA/IucC_N"/>
</dbReference>